<organism evidence="1 2">
    <name type="scientific">Denitromonas iodatirespirans</name>
    <dbReference type="NCBI Taxonomy" id="2795389"/>
    <lineage>
        <taxon>Bacteria</taxon>
        <taxon>Pseudomonadati</taxon>
        <taxon>Pseudomonadota</taxon>
        <taxon>Betaproteobacteria</taxon>
        <taxon>Rhodocyclales</taxon>
        <taxon>Zoogloeaceae</taxon>
        <taxon>Denitromonas</taxon>
    </lineage>
</organism>
<dbReference type="RefSeq" id="WP_214361029.1">
    <property type="nucleotide sequence ID" value="NZ_JAEKFT010000007.1"/>
</dbReference>
<gene>
    <name evidence="1" type="ORF">I8J34_08825</name>
</gene>
<protein>
    <submittedName>
        <fullName evidence="1">Uncharacterized protein</fullName>
    </submittedName>
</protein>
<dbReference type="AlphaFoldDB" id="A0A944DED9"/>
<name>A0A944DED9_DENI1</name>
<dbReference type="InterPro" id="IPR036514">
    <property type="entry name" value="SGNH_hydro_sf"/>
</dbReference>
<reference evidence="2" key="1">
    <citation type="journal article" date="2022" name="ISME J.">
        <title>Genetic and phylogenetic analysis of dissimilatory iodate-reducing bacteria identifies potential niches across the world's oceans.</title>
        <authorList>
            <person name="Reyes-Umana V."/>
            <person name="Henning Z."/>
            <person name="Lee K."/>
            <person name="Barnum T.P."/>
            <person name="Coates J.D."/>
        </authorList>
    </citation>
    <scope>NUCLEOTIDE SEQUENCE [LARGE SCALE GENOMIC DNA]</scope>
    <source>
        <strain evidence="2">IR12</strain>
    </source>
</reference>
<sequence>MMKILHPLRLLLLGVLLTLLGLEGLLRLLPVSTATMVDYHVAPTILTYPPHLDFTVASGWDLKNARHLRSNNFGFVDNQDFTPDPGAVAVIGDSFVEANMLAPDDRIGPALSRALDGTAVYSMGGPGSSLLDYAERARLAAERLNVQRFVFVLELGDVQQVLCGSGNHHGPCIDPRDGSLKPFTRPSASGLKTWARHSALAQYVFSQLKFNPARLWQSLRPAVAAGGRPKADPMTPALTREIVTRFLDALPATAQPPILLIDGPRGRHSDEITRQLAQMAQLRTLAEAAGARVIDLAPHFAAWRAANGLSLEVGPYDGHWNPVAHRIAAEAAAEALRAP</sequence>
<evidence type="ECO:0000313" key="1">
    <source>
        <dbReference type="EMBL" id="MBT0961278.1"/>
    </source>
</evidence>
<dbReference type="Proteomes" id="UP000694660">
    <property type="component" value="Unassembled WGS sequence"/>
</dbReference>
<proteinExistence type="predicted"/>
<dbReference type="GO" id="GO:0016788">
    <property type="term" value="F:hydrolase activity, acting on ester bonds"/>
    <property type="evidence" value="ECO:0007669"/>
    <property type="project" value="UniProtKB-ARBA"/>
</dbReference>
<evidence type="ECO:0000313" key="2">
    <source>
        <dbReference type="Proteomes" id="UP000694660"/>
    </source>
</evidence>
<accession>A0A944DED9</accession>
<dbReference type="EMBL" id="JAEKFT010000007">
    <property type="protein sequence ID" value="MBT0961278.1"/>
    <property type="molecule type" value="Genomic_DNA"/>
</dbReference>
<comment type="caution">
    <text evidence="1">The sequence shown here is derived from an EMBL/GenBank/DDBJ whole genome shotgun (WGS) entry which is preliminary data.</text>
</comment>
<dbReference type="SUPFAM" id="SSF52266">
    <property type="entry name" value="SGNH hydrolase"/>
    <property type="match status" value="1"/>
</dbReference>
<dbReference type="Gene3D" id="3.40.50.1110">
    <property type="entry name" value="SGNH hydrolase"/>
    <property type="match status" value="1"/>
</dbReference>
<keyword evidence="2" id="KW-1185">Reference proteome</keyword>